<comment type="caution">
    <text evidence="3">The sequence shown here is derived from an EMBL/GenBank/DDBJ whole genome shotgun (WGS) entry which is preliminary data.</text>
</comment>
<dbReference type="Proteomes" id="UP001479290">
    <property type="component" value="Unassembled WGS sequence"/>
</dbReference>
<evidence type="ECO:0000256" key="1">
    <source>
        <dbReference type="SAM" id="MobiDB-lite"/>
    </source>
</evidence>
<dbReference type="AlphaFoldDB" id="A0AAW1ZXN3"/>
<proteinExistence type="predicted"/>
<keyword evidence="2" id="KW-0472">Membrane</keyword>
<keyword evidence="4" id="KW-1185">Reference proteome</keyword>
<gene>
    <name evidence="3" type="ORF">ABG768_004695</name>
</gene>
<dbReference type="EMBL" id="JAWDJR010000012">
    <property type="protein sequence ID" value="KAK9965613.1"/>
    <property type="molecule type" value="Genomic_DNA"/>
</dbReference>
<evidence type="ECO:0000313" key="3">
    <source>
        <dbReference type="EMBL" id="KAK9965613.1"/>
    </source>
</evidence>
<protein>
    <recommendedName>
        <fullName evidence="5">Secreted protein</fullName>
    </recommendedName>
</protein>
<evidence type="ECO:0000313" key="4">
    <source>
        <dbReference type="Proteomes" id="UP001479290"/>
    </source>
</evidence>
<accession>A0AAW1ZXN3</accession>
<keyword evidence="2" id="KW-0812">Transmembrane</keyword>
<evidence type="ECO:0000256" key="2">
    <source>
        <dbReference type="SAM" id="Phobius"/>
    </source>
</evidence>
<keyword evidence="2" id="KW-1133">Transmembrane helix</keyword>
<name>A0AAW1ZXN3_CULAL</name>
<organism evidence="3 4">
    <name type="scientific">Culter alburnus</name>
    <name type="common">Topmouth culter</name>
    <dbReference type="NCBI Taxonomy" id="194366"/>
    <lineage>
        <taxon>Eukaryota</taxon>
        <taxon>Metazoa</taxon>
        <taxon>Chordata</taxon>
        <taxon>Craniata</taxon>
        <taxon>Vertebrata</taxon>
        <taxon>Euteleostomi</taxon>
        <taxon>Actinopterygii</taxon>
        <taxon>Neopterygii</taxon>
        <taxon>Teleostei</taxon>
        <taxon>Ostariophysi</taxon>
        <taxon>Cypriniformes</taxon>
        <taxon>Xenocyprididae</taxon>
        <taxon>Xenocypridinae</taxon>
        <taxon>Culter</taxon>
    </lineage>
</organism>
<feature type="transmembrane region" description="Helical" evidence="2">
    <location>
        <begin position="6"/>
        <end position="26"/>
    </location>
</feature>
<reference evidence="3 4" key="1">
    <citation type="submission" date="2024-05" db="EMBL/GenBank/DDBJ databases">
        <title>A high-quality chromosomal-level genome assembly of Topmouth culter (Culter alburnus).</title>
        <authorList>
            <person name="Zhao H."/>
        </authorList>
    </citation>
    <scope>NUCLEOTIDE SEQUENCE [LARGE SCALE GENOMIC DNA]</scope>
    <source>
        <strain evidence="3">CATC2023</strain>
        <tissue evidence="3">Muscle</tissue>
    </source>
</reference>
<feature type="region of interest" description="Disordered" evidence="1">
    <location>
        <begin position="35"/>
        <end position="56"/>
    </location>
</feature>
<evidence type="ECO:0008006" key="5">
    <source>
        <dbReference type="Google" id="ProtNLM"/>
    </source>
</evidence>
<sequence>MRTGTEGGIIWVMLGFKALAFVCFLARKVGHAGAPPPRKMNGPLELCPGSDKHTDSENIRNQETEVETNADILSISGNVSMGTCGPRVCSTRARAKLTSASLRVISLLSMRLVV</sequence>